<gene>
    <name evidence="2" type="ORF">KIN20_004241</name>
</gene>
<evidence type="ECO:0000256" key="1">
    <source>
        <dbReference type="SAM" id="MobiDB-lite"/>
    </source>
</evidence>
<dbReference type="EMBL" id="JAHQIW010000569">
    <property type="protein sequence ID" value="KAJ1348848.1"/>
    <property type="molecule type" value="Genomic_DNA"/>
</dbReference>
<organism evidence="2 3">
    <name type="scientific">Parelaphostrongylus tenuis</name>
    <name type="common">Meningeal worm</name>
    <dbReference type="NCBI Taxonomy" id="148309"/>
    <lineage>
        <taxon>Eukaryota</taxon>
        <taxon>Metazoa</taxon>
        <taxon>Ecdysozoa</taxon>
        <taxon>Nematoda</taxon>
        <taxon>Chromadorea</taxon>
        <taxon>Rhabditida</taxon>
        <taxon>Rhabditina</taxon>
        <taxon>Rhabditomorpha</taxon>
        <taxon>Strongyloidea</taxon>
        <taxon>Metastrongylidae</taxon>
        <taxon>Parelaphostrongylus</taxon>
    </lineage>
</organism>
<keyword evidence="3" id="KW-1185">Reference proteome</keyword>
<proteinExistence type="predicted"/>
<sequence>MDENRGSEDICNNGLRGNNMNSDIEASQEERGFSGTQTQIVETSNVAKEAGRSTPQHPKNRKKKGFGTRPKQTISEKGSRYEDFITKRFLTISFGSMILQLQKLFYAKSTSGQPSQERKSLDEDFKSSANIQKLRSRCSVRIRKRKAEQEDYSQLPPKYEGPPTPSMAYCEYVLADLMSPKYQSINCLVDLETVRRKLFYRQYANAEEFSNEIRTWLDLPPDSEKPVSTPPEEIADMDEDDRTLYVTQKEGEKMIAETQELLKELSLQIDHLLEIKEMRESARRNNKVPPKVLPAIWKSVSATLAKCEAVTAYKSPKLEIKRR</sequence>
<evidence type="ECO:0000313" key="3">
    <source>
        <dbReference type="Proteomes" id="UP001196413"/>
    </source>
</evidence>
<feature type="compositionally biased region" description="Polar residues" evidence="1">
    <location>
        <begin position="34"/>
        <end position="46"/>
    </location>
</feature>
<evidence type="ECO:0000313" key="2">
    <source>
        <dbReference type="EMBL" id="KAJ1348848.1"/>
    </source>
</evidence>
<name>A0AAD5M1E3_PARTN</name>
<protein>
    <submittedName>
        <fullName evidence="2">Uncharacterized protein</fullName>
    </submittedName>
</protein>
<dbReference type="Proteomes" id="UP001196413">
    <property type="component" value="Unassembled WGS sequence"/>
</dbReference>
<reference evidence="2" key="1">
    <citation type="submission" date="2021-06" db="EMBL/GenBank/DDBJ databases">
        <title>Parelaphostrongylus tenuis whole genome reference sequence.</title>
        <authorList>
            <person name="Garwood T.J."/>
            <person name="Larsen P.A."/>
            <person name="Fountain-Jones N.M."/>
            <person name="Garbe J.R."/>
            <person name="Macchietto M.G."/>
            <person name="Kania S.A."/>
            <person name="Gerhold R.W."/>
            <person name="Richards J.E."/>
            <person name="Wolf T.M."/>
        </authorList>
    </citation>
    <scope>NUCLEOTIDE SEQUENCE</scope>
    <source>
        <strain evidence="2">MNPRO001-30</strain>
        <tissue evidence="2">Meninges</tissue>
    </source>
</reference>
<comment type="caution">
    <text evidence="2">The sequence shown here is derived from an EMBL/GenBank/DDBJ whole genome shotgun (WGS) entry which is preliminary data.</text>
</comment>
<feature type="compositionally biased region" description="Polar residues" evidence="1">
    <location>
        <begin position="15"/>
        <end position="25"/>
    </location>
</feature>
<feature type="region of interest" description="Disordered" evidence="1">
    <location>
        <begin position="1"/>
        <end position="75"/>
    </location>
</feature>
<accession>A0AAD5M1E3</accession>
<dbReference type="AlphaFoldDB" id="A0AAD5M1E3"/>